<evidence type="ECO:0000313" key="1">
    <source>
        <dbReference type="EMBL" id="NIY47290.1"/>
    </source>
</evidence>
<accession>A0ABX0VLS8</accession>
<comment type="caution">
    <text evidence="1">The sequence shown here is derived from an EMBL/GenBank/DDBJ whole genome shotgun (WGS) entry which is preliminary data.</text>
</comment>
<reference evidence="1 2" key="1">
    <citation type="journal article" date="2020" name="Microorganisms">
        <title>Polyphasic Characterisation of Cedecea colo sp. nov., a New Enteric Bacterium Isolated from the Koala Hindgut.</title>
        <authorList>
            <person name="Boath J.M."/>
            <person name="Dakhal S."/>
            <person name="Van T.T.H."/>
            <person name="Moore R.J."/>
            <person name="Dekiwadia C."/>
            <person name="Macreadie I.G."/>
        </authorList>
    </citation>
    <scope>NUCLEOTIDE SEQUENCE [LARGE SCALE GENOMIC DNA]</scope>
    <source>
        <strain evidence="1 2">ZA</strain>
    </source>
</reference>
<gene>
    <name evidence="1" type="ORF">E2L00_07020</name>
</gene>
<dbReference type="RefSeq" id="WP_167608897.1">
    <property type="nucleotide sequence ID" value="NZ_SOYS01000002.1"/>
</dbReference>
<protein>
    <submittedName>
        <fullName evidence="1">Uncharacterized protein</fullName>
    </submittedName>
</protein>
<name>A0ABX0VLS8_9ENTR</name>
<evidence type="ECO:0000313" key="2">
    <source>
        <dbReference type="Proteomes" id="UP000697927"/>
    </source>
</evidence>
<dbReference type="EMBL" id="SOYS01000002">
    <property type="protein sequence ID" value="NIY47290.1"/>
    <property type="molecule type" value="Genomic_DNA"/>
</dbReference>
<keyword evidence="2" id="KW-1185">Reference proteome</keyword>
<dbReference type="Proteomes" id="UP000697927">
    <property type="component" value="Unassembled WGS sequence"/>
</dbReference>
<organism evidence="1 2">
    <name type="scientific">Cedecea colo</name>
    <dbReference type="NCBI Taxonomy" id="2552946"/>
    <lineage>
        <taxon>Bacteria</taxon>
        <taxon>Pseudomonadati</taxon>
        <taxon>Pseudomonadota</taxon>
        <taxon>Gammaproteobacteria</taxon>
        <taxon>Enterobacterales</taxon>
        <taxon>Enterobacteriaceae</taxon>
        <taxon>Cedecea</taxon>
    </lineage>
</organism>
<proteinExistence type="predicted"/>
<sequence length="207" mass="23850">MRKVDAIYHLPSIVDEAHLRRTWKHPKRAITKKQQAWVHYMLAVWGRVNRGDDSPAGAINVIGRLMIRSQWSADKGEQIEGVVKYLYSEEGGALRGEELYRKARDLVIPQSSLSNIIALAKESDDAAFVERVLCKTINRDSPVRDVAIKQYCERKCPQDIARLISYHTGMDIQASRRRVVWCSKILDEEMFYALKREMEYENSLIAA</sequence>